<keyword evidence="4" id="KW-1185">Reference proteome</keyword>
<feature type="transmembrane region" description="Helical" evidence="2">
    <location>
        <begin position="342"/>
        <end position="360"/>
    </location>
</feature>
<evidence type="ECO:0000313" key="3">
    <source>
        <dbReference type="EMBL" id="KIW49067.1"/>
    </source>
</evidence>
<sequence length="389" mass="44308">MESSDSDQAPVSSTLPEHVQPAARQDTSTDLEARLPNGHGGRVSHWQAIGRAVQKLLVQSPSPPFGIDPSLPKQSLLDQAGQLCFLCLEGKGNTHVAIRIPCLRSTGYRRPIKSTYKKPETKSGCLQLMEVEYARMHPSERVFEPYSTIFGRLVDKCFEYHGNWKRWLLFYGVTDVTEVNFTFIRPKDQNGTFAIHVSRMNREEIEKRVQHDLARGPGPPDSDEMCSVDKHVTDCLKEVVTGYLCPYERYETAKRQHKNLKLPGQLRDCARDTRLADELEIFNNMVLGSYIYDLHNDVWKANYVDIPKQGQVYEGLDEYNGLQFDLGWQTDRIMAETPMPLTWVWVTLSCIWLAVIACGRPTGKWELAMTMGSLLMSSCLLFLQYVGRP</sequence>
<proteinExistence type="predicted"/>
<dbReference type="GeneID" id="25332689"/>
<evidence type="ECO:0000256" key="2">
    <source>
        <dbReference type="SAM" id="Phobius"/>
    </source>
</evidence>
<dbReference type="RefSeq" id="XP_013309651.1">
    <property type="nucleotide sequence ID" value="XM_013454197.1"/>
</dbReference>
<evidence type="ECO:0000313" key="4">
    <source>
        <dbReference type="Proteomes" id="UP000054342"/>
    </source>
</evidence>
<feature type="region of interest" description="Disordered" evidence="1">
    <location>
        <begin position="1"/>
        <end position="42"/>
    </location>
</feature>
<dbReference type="Proteomes" id="UP000054342">
    <property type="component" value="Unassembled WGS sequence"/>
</dbReference>
<keyword evidence="2" id="KW-1133">Transmembrane helix</keyword>
<evidence type="ECO:0000256" key="1">
    <source>
        <dbReference type="SAM" id="MobiDB-lite"/>
    </source>
</evidence>
<dbReference type="EMBL" id="KN847323">
    <property type="protein sequence ID" value="KIW49067.1"/>
    <property type="molecule type" value="Genomic_DNA"/>
</dbReference>
<dbReference type="OrthoDB" id="3557612at2759"/>
<reference evidence="3 4" key="1">
    <citation type="submission" date="2015-01" db="EMBL/GenBank/DDBJ databases">
        <title>The Genome Sequence of Exophiala xenobiotica CBS118157.</title>
        <authorList>
            <consortium name="The Broad Institute Genomics Platform"/>
            <person name="Cuomo C."/>
            <person name="de Hoog S."/>
            <person name="Gorbushina A."/>
            <person name="Stielow B."/>
            <person name="Teixiera M."/>
            <person name="Abouelleil A."/>
            <person name="Chapman S.B."/>
            <person name="Priest M."/>
            <person name="Young S.K."/>
            <person name="Wortman J."/>
            <person name="Nusbaum C."/>
            <person name="Birren B."/>
        </authorList>
    </citation>
    <scope>NUCLEOTIDE SEQUENCE [LARGE SCALE GENOMIC DNA]</scope>
    <source>
        <strain evidence="3 4">CBS 118157</strain>
    </source>
</reference>
<organism evidence="3 4">
    <name type="scientific">Exophiala xenobiotica</name>
    <dbReference type="NCBI Taxonomy" id="348802"/>
    <lineage>
        <taxon>Eukaryota</taxon>
        <taxon>Fungi</taxon>
        <taxon>Dikarya</taxon>
        <taxon>Ascomycota</taxon>
        <taxon>Pezizomycotina</taxon>
        <taxon>Eurotiomycetes</taxon>
        <taxon>Chaetothyriomycetidae</taxon>
        <taxon>Chaetothyriales</taxon>
        <taxon>Herpotrichiellaceae</taxon>
        <taxon>Exophiala</taxon>
    </lineage>
</organism>
<feature type="transmembrane region" description="Helical" evidence="2">
    <location>
        <begin position="367"/>
        <end position="386"/>
    </location>
</feature>
<accession>A0A0D2CGW1</accession>
<keyword evidence="2" id="KW-0472">Membrane</keyword>
<keyword evidence="2" id="KW-0812">Transmembrane</keyword>
<gene>
    <name evidence="3" type="ORF">PV05_10781</name>
</gene>
<protein>
    <submittedName>
        <fullName evidence="3">Uncharacterized protein</fullName>
    </submittedName>
</protein>
<dbReference type="AlphaFoldDB" id="A0A0D2CGW1"/>
<name>A0A0D2CGW1_9EURO</name>
<feature type="compositionally biased region" description="Polar residues" evidence="1">
    <location>
        <begin position="1"/>
        <end position="15"/>
    </location>
</feature>
<dbReference type="HOGENOM" id="CLU_072835_0_0_1"/>